<reference evidence="2 3" key="1">
    <citation type="submission" date="2024-04" db="EMBL/GenBank/DDBJ databases">
        <title>Phyllosticta paracitricarpa is synonymous to the EU quarantine fungus P. citricarpa based on phylogenomic analyses.</title>
        <authorList>
            <consortium name="Lawrence Berkeley National Laboratory"/>
            <person name="Van Ingen-Buijs V.A."/>
            <person name="Van Westerhoven A.C."/>
            <person name="Haridas S."/>
            <person name="Skiadas P."/>
            <person name="Martin F."/>
            <person name="Groenewald J.Z."/>
            <person name="Crous P.W."/>
            <person name="Seidl M.F."/>
        </authorList>
    </citation>
    <scope>NUCLEOTIDE SEQUENCE [LARGE SCALE GENOMIC DNA]</scope>
    <source>
        <strain evidence="2 3">CBS 123371</strain>
    </source>
</reference>
<gene>
    <name evidence="2" type="ORF">IWZ03DRAFT_178240</name>
</gene>
<accession>A0ABR1KSD9</accession>
<sequence>MIAPCIPTLLLMLWLRVPRPVLQQQQQQSQPACQPTLWTKTSPSIAAAAIQDVSLHVVAIIGREGVDGSIAIRPSGAPEIARKPFCLVPQPYLLCPLFCLPCSALVLRPAAVLQRRLIENVRHGHRCRFASCLAAQSSAAELPGCVAVGWLQAAHDLSSHELASLRLRHGSIELVAVLSCSECDVRFFFGSASTPITLLRVRRDACLPQHVSIGVVECARHVTLAALENRQQDVCRLLAARTRLDGQASTLRW</sequence>
<keyword evidence="3" id="KW-1185">Reference proteome</keyword>
<organism evidence="2 3">
    <name type="scientific">Phyllosticta citriasiana</name>
    <dbReference type="NCBI Taxonomy" id="595635"/>
    <lineage>
        <taxon>Eukaryota</taxon>
        <taxon>Fungi</taxon>
        <taxon>Dikarya</taxon>
        <taxon>Ascomycota</taxon>
        <taxon>Pezizomycotina</taxon>
        <taxon>Dothideomycetes</taxon>
        <taxon>Dothideomycetes incertae sedis</taxon>
        <taxon>Botryosphaeriales</taxon>
        <taxon>Phyllostictaceae</taxon>
        <taxon>Phyllosticta</taxon>
    </lineage>
</organism>
<feature type="chain" id="PRO_5045915472" description="Secreted protein" evidence="1">
    <location>
        <begin position="24"/>
        <end position="253"/>
    </location>
</feature>
<protein>
    <recommendedName>
        <fullName evidence="4">Secreted protein</fullName>
    </recommendedName>
</protein>
<dbReference type="EMBL" id="JBBPHU010000005">
    <property type="protein sequence ID" value="KAK7517711.1"/>
    <property type="molecule type" value="Genomic_DNA"/>
</dbReference>
<evidence type="ECO:0008006" key="4">
    <source>
        <dbReference type="Google" id="ProtNLM"/>
    </source>
</evidence>
<comment type="caution">
    <text evidence="2">The sequence shown here is derived from an EMBL/GenBank/DDBJ whole genome shotgun (WGS) entry which is preliminary data.</text>
</comment>
<dbReference type="Proteomes" id="UP001363622">
    <property type="component" value="Unassembled WGS sequence"/>
</dbReference>
<proteinExistence type="predicted"/>
<keyword evidence="1" id="KW-0732">Signal</keyword>
<name>A0ABR1KSD9_9PEZI</name>
<evidence type="ECO:0000256" key="1">
    <source>
        <dbReference type="SAM" id="SignalP"/>
    </source>
</evidence>
<evidence type="ECO:0000313" key="2">
    <source>
        <dbReference type="EMBL" id="KAK7517711.1"/>
    </source>
</evidence>
<evidence type="ECO:0000313" key="3">
    <source>
        <dbReference type="Proteomes" id="UP001363622"/>
    </source>
</evidence>
<feature type="signal peptide" evidence="1">
    <location>
        <begin position="1"/>
        <end position="23"/>
    </location>
</feature>